<gene>
    <name evidence="1" type="ORF">LIER_06830</name>
</gene>
<protein>
    <recommendedName>
        <fullName evidence="3">RecQ-mediated genome instability protein 2</fullName>
    </recommendedName>
</protein>
<comment type="caution">
    <text evidence="1">The sequence shown here is derived from an EMBL/GenBank/DDBJ whole genome shotgun (WGS) entry which is preliminary data.</text>
</comment>
<dbReference type="AlphaFoldDB" id="A0AAV3P5T7"/>
<dbReference type="GO" id="GO:0005829">
    <property type="term" value="C:cytosol"/>
    <property type="evidence" value="ECO:0007669"/>
    <property type="project" value="TreeGrafter"/>
</dbReference>
<dbReference type="PANTHER" id="PTHR33962:SF1">
    <property type="entry name" value="RECQ-MEDIATED GENOME INSTABILITY PROTEIN 2"/>
    <property type="match status" value="1"/>
</dbReference>
<keyword evidence="2" id="KW-1185">Reference proteome</keyword>
<organism evidence="1 2">
    <name type="scientific">Lithospermum erythrorhizon</name>
    <name type="common">Purple gromwell</name>
    <name type="synonym">Lithospermum officinale var. erythrorhizon</name>
    <dbReference type="NCBI Taxonomy" id="34254"/>
    <lineage>
        <taxon>Eukaryota</taxon>
        <taxon>Viridiplantae</taxon>
        <taxon>Streptophyta</taxon>
        <taxon>Embryophyta</taxon>
        <taxon>Tracheophyta</taxon>
        <taxon>Spermatophyta</taxon>
        <taxon>Magnoliopsida</taxon>
        <taxon>eudicotyledons</taxon>
        <taxon>Gunneridae</taxon>
        <taxon>Pentapetalae</taxon>
        <taxon>asterids</taxon>
        <taxon>lamiids</taxon>
        <taxon>Boraginales</taxon>
        <taxon>Boraginaceae</taxon>
        <taxon>Boraginoideae</taxon>
        <taxon>Lithospermeae</taxon>
        <taxon>Lithospermum</taxon>
    </lineage>
</organism>
<evidence type="ECO:0000313" key="2">
    <source>
        <dbReference type="Proteomes" id="UP001454036"/>
    </source>
</evidence>
<dbReference type="Pfam" id="PF16100">
    <property type="entry name" value="RMI2"/>
    <property type="match status" value="1"/>
</dbReference>
<dbReference type="Proteomes" id="UP001454036">
    <property type="component" value="Unassembled WGS sequence"/>
</dbReference>
<accession>A0AAV3P5T7</accession>
<reference evidence="1 2" key="1">
    <citation type="submission" date="2024-01" db="EMBL/GenBank/DDBJ databases">
        <title>The complete chloroplast genome sequence of Lithospermum erythrorhizon: insights into the phylogenetic relationship among Boraginaceae species and the maternal lineages of purple gromwells.</title>
        <authorList>
            <person name="Okada T."/>
            <person name="Watanabe K."/>
        </authorList>
    </citation>
    <scope>NUCLEOTIDE SEQUENCE [LARGE SCALE GENOMIC DNA]</scope>
</reference>
<dbReference type="InterPro" id="IPR012340">
    <property type="entry name" value="NA-bd_OB-fold"/>
</dbReference>
<name>A0AAV3P5T7_LITER</name>
<evidence type="ECO:0008006" key="3">
    <source>
        <dbReference type="Google" id="ProtNLM"/>
    </source>
</evidence>
<sequence length="143" mass="16045">MDYSLGAVKLTCAQLKSVRQISHSQNSYTLGTLLFQRAWLQGILVSTPASAVGGRFLLDDGTGLIELAGEVQNRPLDIGAYLMVVGVYVARENDLPIIKVHKIVDLSMHPYREAMWYLEVIEAFKLFYQPVVNTGKEKHAHIW</sequence>
<dbReference type="Gene3D" id="2.40.50.140">
    <property type="entry name" value="Nucleic acid-binding proteins"/>
    <property type="match status" value="1"/>
</dbReference>
<dbReference type="EMBL" id="BAABME010001016">
    <property type="protein sequence ID" value="GAA0147029.1"/>
    <property type="molecule type" value="Genomic_DNA"/>
</dbReference>
<dbReference type="GO" id="GO:2000042">
    <property type="term" value="P:negative regulation of double-strand break repair via homologous recombination"/>
    <property type="evidence" value="ECO:0007669"/>
    <property type="project" value="TreeGrafter"/>
</dbReference>
<dbReference type="GO" id="GO:0043007">
    <property type="term" value="P:maintenance of rDNA"/>
    <property type="evidence" value="ECO:0007669"/>
    <property type="project" value="TreeGrafter"/>
</dbReference>
<dbReference type="GO" id="GO:0016607">
    <property type="term" value="C:nuclear speck"/>
    <property type="evidence" value="ECO:0007669"/>
    <property type="project" value="TreeGrafter"/>
</dbReference>
<dbReference type="PANTHER" id="PTHR33962">
    <property type="entry name" value="RECQ-MEDIATED GENOME INSTABILITY PROTEIN 2 RMI2"/>
    <property type="match status" value="1"/>
</dbReference>
<dbReference type="GO" id="GO:0033045">
    <property type="term" value="P:regulation of sister chromatid segregation"/>
    <property type="evidence" value="ECO:0007669"/>
    <property type="project" value="TreeGrafter"/>
</dbReference>
<dbReference type="InterPro" id="IPR032245">
    <property type="entry name" value="RMI2"/>
</dbReference>
<proteinExistence type="predicted"/>
<dbReference type="GO" id="GO:0006281">
    <property type="term" value="P:DNA repair"/>
    <property type="evidence" value="ECO:0007669"/>
    <property type="project" value="TreeGrafter"/>
</dbReference>
<evidence type="ECO:0000313" key="1">
    <source>
        <dbReference type="EMBL" id="GAA0147029.1"/>
    </source>
</evidence>